<comment type="catalytic activity">
    <reaction evidence="5">
        <text>a 2'-deoxyadenosine in DNA + S-adenosyl-L-methionine = an N(6)-methyl-2'-deoxyadenosine in DNA + S-adenosyl-L-homocysteine + H(+)</text>
        <dbReference type="Rhea" id="RHEA:15197"/>
        <dbReference type="Rhea" id="RHEA-COMP:12418"/>
        <dbReference type="Rhea" id="RHEA-COMP:12419"/>
        <dbReference type="ChEBI" id="CHEBI:15378"/>
        <dbReference type="ChEBI" id="CHEBI:57856"/>
        <dbReference type="ChEBI" id="CHEBI:59789"/>
        <dbReference type="ChEBI" id="CHEBI:90615"/>
        <dbReference type="ChEBI" id="CHEBI:90616"/>
        <dbReference type="EC" id="2.1.1.72"/>
    </reaction>
</comment>
<keyword evidence="2" id="KW-0489">Methyltransferase</keyword>
<dbReference type="InterPro" id="IPR050953">
    <property type="entry name" value="N4_N6_ade-DNA_methylase"/>
</dbReference>
<accession>A0A3P1V2R1</accession>
<dbReference type="PROSITE" id="PS00092">
    <property type="entry name" value="N6_MTASE"/>
    <property type="match status" value="1"/>
</dbReference>
<evidence type="ECO:0000256" key="4">
    <source>
        <dbReference type="ARBA" id="ARBA00022691"/>
    </source>
</evidence>
<organism evidence="7 8">
    <name type="scientific">Fusobacterium canifelinum</name>
    <dbReference type="NCBI Taxonomy" id="285729"/>
    <lineage>
        <taxon>Bacteria</taxon>
        <taxon>Fusobacteriati</taxon>
        <taxon>Fusobacteriota</taxon>
        <taxon>Fusobacteriia</taxon>
        <taxon>Fusobacteriales</taxon>
        <taxon>Fusobacteriaceae</taxon>
        <taxon>Fusobacterium</taxon>
    </lineage>
</organism>
<evidence type="ECO:0000256" key="3">
    <source>
        <dbReference type="ARBA" id="ARBA00022679"/>
    </source>
</evidence>
<comment type="caution">
    <text evidence="7">The sequence shown here is derived from an EMBL/GenBank/DDBJ whole genome shotgun (WGS) entry which is preliminary data.</text>
</comment>
<keyword evidence="7" id="KW-0378">Hydrolase</keyword>
<name>A0A3P1V2R1_9FUSO</name>
<feature type="domain" description="Type II methyltransferase M.TaqI-like" evidence="6">
    <location>
        <begin position="51"/>
        <end position="208"/>
    </location>
</feature>
<gene>
    <name evidence="7" type="ORF">EII27_02510</name>
</gene>
<keyword evidence="3" id="KW-0808">Transferase</keyword>
<dbReference type="SUPFAM" id="SSF53335">
    <property type="entry name" value="S-adenosyl-L-methionine-dependent methyltransferases"/>
    <property type="match status" value="1"/>
</dbReference>
<dbReference type="OrthoDB" id="32195at2"/>
<dbReference type="InterPro" id="IPR002052">
    <property type="entry name" value="DNA_methylase_N6_adenine_CS"/>
</dbReference>
<protein>
    <recommendedName>
        <fullName evidence="1">site-specific DNA-methyltransferase (adenine-specific)</fullName>
        <ecNumber evidence="1">2.1.1.72</ecNumber>
    </recommendedName>
</protein>
<proteinExistence type="predicted"/>
<dbReference type="PRINTS" id="PR00507">
    <property type="entry name" value="N12N6MTFRASE"/>
</dbReference>
<dbReference type="GO" id="GO:0004519">
    <property type="term" value="F:endonuclease activity"/>
    <property type="evidence" value="ECO:0007669"/>
    <property type="project" value="UniProtKB-KW"/>
</dbReference>
<keyword evidence="4" id="KW-0949">S-adenosyl-L-methionine</keyword>
<reference evidence="7 8" key="1">
    <citation type="submission" date="2018-11" db="EMBL/GenBank/DDBJ databases">
        <title>Genomes From Bacteria Associated with the Canine Oral Cavity: a Test Case for Automated Genome-Based Taxonomic Assignment.</title>
        <authorList>
            <person name="Coil D.A."/>
            <person name="Jospin G."/>
            <person name="Darling A.E."/>
            <person name="Wallis C."/>
            <person name="Davis I.J."/>
            <person name="Harris S."/>
            <person name="Eisen J.A."/>
            <person name="Holcombe L.J."/>
            <person name="O'Flynn C."/>
        </authorList>
    </citation>
    <scope>NUCLEOTIDE SEQUENCE [LARGE SCALE GENOMIC DNA]</scope>
    <source>
        <strain evidence="7 8">OH4460_COT-188</strain>
    </source>
</reference>
<dbReference type="RefSeq" id="WP_124795471.1">
    <property type="nucleotide sequence ID" value="NZ_RQYY01000002.1"/>
</dbReference>
<dbReference type="PANTHER" id="PTHR33841">
    <property type="entry name" value="DNA METHYLTRANSFERASE YEEA-RELATED"/>
    <property type="match status" value="1"/>
</dbReference>
<dbReference type="GO" id="GO:0009007">
    <property type="term" value="F:site-specific DNA-methyltransferase (adenine-specific) activity"/>
    <property type="evidence" value="ECO:0007669"/>
    <property type="project" value="UniProtKB-EC"/>
</dbReference>
<evidence type="ECO:0000256" key="5">
    <source>
        <dbReference type="ARBA" id="ARBA00047942"/>
    </source>
</evidence>
<keyword evidence="7" id="KW-0255">Endonuclease</keyword>
<evidence type="ECO:0000259" key="6">
    <source>
        <dbReference type="Pfam" id="PF07669"/>
    </source>
</evidence>
<dbReference type="Proteomes" id="UP000281534">
    <property type="component" value="Unassembled WGS sequence"/>
</dbReference>
<dbReference type="EC" id="2.1.1.72" evidence="1"/>
<keyword evidence="7" id="KW-0540">Nuclease</keyword>
<dbReference type="Pfam" id="PF07669">
    <property type="entry name" value="Eco57I"/>
    <property type="match status" value="1"/>
</dbReference>
<evidence type="ECO:0000256" key="2">
    <source>
        <dbReference type="ARBA" id="ARBA00022603"/>
    </source>
</evidence>
<evidence type="ECO:0000313" key="8">
    <source>
        <dbReference type="Proteomes" id="UP000281534"/>
    </source>
</evidence>
<dbReference type="PANTHER" id="PTHR33841:SF1">
    <property type="entry name" value="DNA METHYLTRANSFERASE A"/>
    <property type="match status" value="1"/>
</dbReference>
<evidence type="ECO:0000256" key="1">
    <source>
        <dbReference type="ARBA" id="ARBA00011900"/>
    </source>
</evidence>
<dbReference type="AlphaFoldDB" id="A0A3P1V2R1"/>
<evidence type="ECO:0000313" key="7">
    <source>
        <dbReference type="EMBL" id="RRD28509.1"/>
    </source>
</evidence>
<dbReference type="GO" id="GO:0003676">
    <property type="term" value="F:nucleic acid binding"/>
    <property type="evidence" value="ECO:0007669"/>
    <property type="project" value="InterPro"/>
</dbReference>
<dbReference type="GO" id="GO:0032259">
    <property type="term" value="P:methylation"/>
    <property type="evidence" value="ECO:0007669"/>
    <property type="project" value="UniProtKB-KW"/>
</dbReference>
<dbReference type="InterPro" id="IPR011639">
    <property type="entry name" value="MethylTrfase_TaqI-like_dom"/>
</dbReference>
<dbReference type="Gene3D" id="3.40.50.150">
    <property type="entry name" value="Vaccinia Virus protein VP39"/>
    <property type="match status" value="1"/>
</dbReference>
<dbReference type="InterPro" id="IPR029063">
    <property type="entry name" value="SAM-dependent_MTases_sf"/>
</dbReference>
<sequence length="522" mass="60637">MKDKFCTYYTNSNEITSYMIGQLNLKKGDIILEPSAGEGAFIDRIIKEVSDIKIDALDINKASINILNQKYSHLKNINIRYADTLLDKELDKVADIRLLKHTNTLLYNELNFIQKNYGFYDKIIGNPPYGAWQDYEKREVLKKKYSGHYVKETYSLFLLRALSLLKIDGRLCFIIPDTFLFLKMHSKLRKILLTKSSIHEILIFPSKFFPGINFGYSNLSIITLKRTNEMQSLDNNIRIIKGFRNIDDLNQISNGKLSNHLQVFHLKQKTILDTEDSKFILTDINNKELIINSKYKKLGEIAKVVTGFYCGDNRLFIRRTRNSHRKIKGYETVDDKKIHISSSTEGIPNIEEAYIPYIKGSSKTSYVRDDNDWLIRWDKKTVDKYKTNPKARFQNPTFYFKQGIAIPMVKSKQIKGTLLNNLLFDQSIVGIFPNDERLLYFFLALFNSKTISNLIHAINPTANNSANYIKQLPIIIPEERKILEISKMAQKVIEYKLAGNLDFQEYETKINKIIEEIYSSSI</sequence>
<dbReference type="GO" id="GO:0006304">
    <property type="term" value="P:DNA modification"/>
    <property type="evidence" value="ECO:0007669"/>
    <property type="project" value="InterPro"/>
</dbReference>
<dbReference type="EMBL" id="RQYY01000002">
    <property type="protein sequence ID" value="RRD28509.1"/>
    <property type="molecule type" value="Genomic_DNA"/>
</dbReference>